<feature type="domain" description="HNH" evidence="1">
    <location>
        <begin position="16"/>
        <end position="47"/>
    </location>
</feature>
<dbReference type="CDD" id="cd00085">
    <property type="entry name" value="HNHc"/>
    <property type="match status" value="1"/>
</dbReference>
<reference evidence="2 3" key="1">
    <citation type="submission" date="2019-07" db="EMBL/GenBank/DDBJ databases">
        <title>Whole genome shotgun sequence of Reyranella soli NBRC 108950.</title>
        <authorList>
            <person name="Hosoyama A."/>
            <person name="Uohara A."/>
            <person name="Ohji S."/>
            <person name="Ichikawa N."/>
        </authorList>
    </citation>
    <scope>NUCLEOTIDE SEQUENCE [LARGE SCALE GENOMIC DNA]</scope>
    <source>
        <strain evidence="2 3">NBRC 108950</strain>
    </source>
</reference>
<dbReference type="GO" id="GO:0008270">
    <property type="term" value="F:zinc ion binding"/>
    <property type="evidence" value="ECO:0007669"/>
    <property type="project" value="InterPro"/>
</dbReference>
<evidence type="ECO:0000313" key="3">
    <source>
        <dbReference type="Proteomes" id="UP000321058"/>
    </source>
</evidence>
<organism evidence="2 3">
    <name type="scientific">Reyranella soli</name>
    <dbReference type="NCBI Taxonomy" id="1230389"/>
    <lineage>
        <taxon>Bacteria</taxon>
        <taxon>Pseudomonadati</taxon>
        <taxon>Pseudomonadota</taxon>
        <taxon>Alphaproteobacteria</taxon>
        <taxon>Hyphomicrobiales</taxon>
        <taxon>Reyranellaceae</taxon>
        <taxon>Reyranella</taxon>
    </lineage>
</organism>
<comment type="caution">
    <text evidence="2">The sequence shown here is derived from an EMBL/GenBank/DDBJ whole genome shotgun (WGS) entry which is preliminary data.</text>
</comment>
<evidence type="ECO:0000313" key="2">
    <source>
        <dbReference type="EMBL" id="GEP61358.1"/>
    </source>
</evidence>
<proteinExistence type="predicted"/>
<evidence type="ECO:0000259" key="1">
    <source>
        <dbReference type="Pfam" id="PF01844"/>
    </source>
</evidence>
<dbReference type="EMBL" id="BKAJ01000217">
    <property type="protein sequence ID" value="GEP61358.1"/>
    <property type="molecule type" value="Genomic_DNA"/>
</dbReference>
<protein>
    <recommendedName>
        <fullName evidence="1">HNH domain-containing protein</fullName>
    </recommendedName>
</protein>
<name>A0A512NQY1_9HYPH</name>
<dbReference type="InterPro" id="IPR003615">
    <property type="entry name" value="HNH_nuc"/>
</dbReference>
<accession>A0A512NQY1</accession>
<dbReference type="Pfam" id="PF01844">
    <property type="entry name" value="HNH"/>
    <property type="match status" value="1"/>
</dbReference>
<dbReference type="GO" id="GO:0004519">
    <property type="term" value="F:endonuclease activity"/>
    <property type="evidence" value="ECO:0007669"/>
    <property type="project" value="InterPro"/>
</dbReference>
<sequence>MPYCGEPMMGPDRWPSWDHIKPKSKRYKLTADNRAIVCSPCNKAKGSLSLHTFYNRLVRTGDRRAPHVERFMQYKLGQQDCLVSVVGPFRFRHQAQPGAAFTSR</sequence>
<dbReference type="Gene3D" id="1.10.30.50">
    <property type="match status" value="1"/>
</dbReference>
<dbReference type="AlphaFoldDB" id="A0A512NQY1"/>
<dbReference type="InterPro" id="IPR002711">
    <property type="entry name" value="HNH"/>
</dbReference>
<keyword evidence="3" id="KW-1185">Reference proteome</keyword>
<gene>
    <name evidence="2" type="ORF">RSO01_85240</name>
</gene>
<dbReference type="Proteomes" id="UP000321058">
    <property type="component" value="Unassembled WGS sequence"/>
</dbReference>
<dbReference type="OrthoDB" id="7321232at2"/>
<dbReference type="RefSeq" id="WP_147156664.1">
    <property type="nucleotide sequence ID" value="NZ_BKAJ01000217.1"/>
</dbReference>
<dbReference type="GO" id="GO:0003676">
    <property type="term" value="F:nucleic acid binding"/>
    <property type="evidence" value="ECO:0007669"/>
    <property type="project" value="InterPro"/>
</dbReference>